<sequence>MPKLISSSDLSGPSFCFLSFTFKIGEKFVDEGPHRKSWMLRGHQEEHSVNPSVEHKTSKQSPRIDTDDFAVGMTTVPTIHEQSWKCTLILLRLRSIRTSLTSEYCAVDNISLPNPRFNSEANDIADPLKLTLGLLVLLSLTFKIFLQSGRE</sequence>
<proteinExistence type="predicted"/>
<gene>
    <name evidence="1" type="ORF">RHMOL_Rhmol10G0164700</name>
</gene>
<organism evidence="1 2">
    <name type="scientific">Rhododendron molle</name>
    <name type="common">Chinese azalea</name>
    <name type="synonym">Azalea mollis</name>
    <dbReference type="NCBI Taxonomy" id="49168"/>
    <lineage>
        <taxon>Eukaryota</taxon>
        <taxon>Viridiplantae</taxon>
        <taxon>Streptophyta</taxon>
        <taxon>Embryophyta</taxon>
        <taxon>Tracheophyta</taxon>
        <taxon>Spermatophyta</taxon>
        <taxon>Magnoliopsida</taxon>
        <taxon>eudicotyledons</taxon>
        <taxon>Gunneridae</taxon>
        <taxon>Pentapetalae</taxon>
        <taxon>asterids</taxon>
        <taxon>Ericales</taxon>
        <taxon>Ericaceae</taxon>
        <taxon>Ericoideae</taxon>
        <taxon>Rhodoreae</taxon>
        <taxon>Rhododendron</taxon>
    </lineage>
</organism>
<evidence type="ECO:0000313" key="1">
    <source>
        <dbReference type="EMBL" id="KAI8535319.1"/>
    </source>
</evidence>
<name>A0ACC0M343_RHOML</name>
<dbReference type="EMBL" id="CM046397">
    <property type="protein sequence ID" value="KAI8535319.1"/>
    <property type="molecule type" value="Genomic_DNA"/>
</dbReference>
<protein>
    <submittedName>
        <fullName evidence="1">Uncharacterized protein</fullName>
    </submittedName>
</protein>
<reference evidence="1" key="1">
    <citation type="submission" date="2022-02" db="EMBL/GenBank/DDBJ databases">
        <title>Plant Genome Project.</title>
        <authorList>
            <person name="Zhang R.-G."/>
        </authorList>
    </citation>
    <scope>NUCLEOTIDE SEQUENCE</scope>
    <source>
        <strain evidence="1">AT1</strain>
    </source>
</reference>
<keyword evidence="2" id="KW-1185">Reference proteome</keyword>
<evidence type="ECO:0000313" key="2">
    <source>
        <dbReference type="Proteomes" id="UP001062846"/>
    </source>
</evidence>
<accession>A0ACC0M343</accession>
<comment type="caution">
    <text evidence="1">The sequence shown here is derived from an EMBL/GenBank/DDBJ whole genome shotgun (WGS) entry which is preliminary data.</text>
</comment>
<dbReference type="Proteomes" id="UP001062846">
    <property type="component" value="Chromosome 10"/>
</dbReference>